<gene>
    <name evidence="15" type="ORF">CDD81_2102</name>
</gene>
<dbReference type="InterPro" id="IPR005145">
    <property type="entry name" value="Sua5_C"/>
</dbReference>
<evidence type="ECO:0000256" key="8">
    <source>
        <dbReference type="ARBA" id="ARBA00022695"/>
    </source>
</evidence>
<protein>
    <recommendedName>
        <fullName evidence="4">Threonylcarbamoyl-AMP synthase</fullName>
        <ecNumber evidence="3">2.7.7.87</ecNumber>
    </recommendedName>
    <alternativeName>
        <fullName evidence="11">L-threonylcarbamoyladenylate synthase</fullName>
    </alternativeName>
</protein>
<reference evidence="15 16" key="1">
    <citation type="submission" date="2017-06" db="EMBL/GenBank/DDBJ databases">
        <title>Ant-infecting Ophiocordyceps genomes reveal a high diversity of potential behavioral manipulation genes and a possible major role for enterotoxins.</title>
        <authorList>
            <person name="De Bekker C."/>
            <person name="Evans H.C."/>
            <person name="Brachmann A."/>
            <person name="Hughes D.P."/>
        </authorList>
    </citation>
    <scope>NUCLEOTIDE SEQUENCE [LARGE SCALE GENOMIC DNA]</scope>
    <source>
        <strain evidence="15 16">Map64</strain>
    </source>
</reference>
<keyword evidence="16" id="KW-1185">Reference proteome</keyword>
<keyword evidence="10" id="KW-0067">ATP-binding</keyword>
<evidence type="ECO:0000256" key="9">
    <source>
        <dbReference type="ARBA" id="ARBA00022741"/>
    </source>
</evidence>
<feature type="compositionally biased region" description="Basic and acidic residues" evidence="13">
    <location>
        <begin position="127"/>
        <end position="136"/>
    </location>
</feature>
<sequence>MKTRIMAVPREPLGHFINGLETWVVDTRAEAMLHEAAQQLRHGDVPVGFPTETVYGLGADATRGSAVEGIYRAKGRPVDNPLIVHVADLAMLRDLLGGGEEERGRDVGGGEEGDVKNGKDATNGSQEEIKHGDKTGDTTTSITSLIPPRYLALIQRFWPGPLTILLPIPPAHHRPRLRLAPQVTAGLSTFGVRMPSSPLALTLIKLAGVPLAAPSANASTRPSPTTAQHVRDDLDGRISLVLDGGPCSVGVESTVVDGLCEPPVVLRPGGISTHDICSCAGWGNVVAAYRDGSDEAVPRAPGMKYKHYSPRARVVLYEASRRDAEGGVVAEEIVSLCLAAGWSKIGVIRTRRWGMGAGLVSGPMAQDEAAAVRLHDEGLHSAAPITVFSGSMHDARGNKVGQVYDVHLGADTRSIAQGLFAALRELDARGADLILVDGIDDEHDMAAAVMNRLRKAASETRR</sequence>
<evidence type="ECO:0000256" key="4">
    <source>
        <dbReference type="ARBA" id="ARBA00015492"/>
    </source>
</evidence>
<dbReference type="Gene3D" id="3.40.50.11030">
    <property type="entry name" value="Threonylcarbamoyl-AMP synthase, C-terminal domain"/>
    <property type="match status" value="1"/>
</dbReference>
<accession>A0A2C5XYA0</accession>
<evidence type="ECO:0000256" key="1">
    <source>
        <dbReference type="ARBA" id="ARBA00004496"/>
    </source>
</evidence>
<evidence type="ECO:0000256" key="3">
    <source>
        <dbReference type="ARBA" id="ARBA00012584"/>
    </source>
</evidence>
<name>A0A2C5XYA0_9HYPO</name>
<evidence type="ECO:0000256" key="5">
    <source>
        <dbReference type="ARBA" id="ARBA00022490"/>
    </source>
</evidence>
<feature type="compositionally biased region" description="Basic and acidic residues" evidence="13">
    <location>
        <begin position="100"/>
        <end position="119"/>
    </location>
</feature>
<comment type="catalytic activity">
    <reaction evidence="12">
        <text>L-threonine + hydrogencarbonate + ATP = L-threonylcarbamoyladenylate + diphosphate + H2O</text>
        <dbReference type="Rhea" id="RHEA:36407"/>
        <dbReference type="ChEBI" id="CHEBI:15377"/>
        <dbReference type="ChEBI" id="CHEBI:17544"/>
        <dbReference type="ChEBI" id="CHEBI:30616"/>
        <dbReference type="ChEBI" id="CHEBI:33019"/>
        <dbReference type="ChEBI" id="CHEBI:57926"/>
        <dbReference type="ChEBI" id="CHEBI:73682"/>
        <dbReference type="EC" id="2.7.7.87"/>
    </reaction>
</comment>
<comment type="caution">
    <text evidence="15">The sequence shown here is derived from an EMBL/GenBank/DDBJ whole genome shotgun (WGS) entry which is preliminary data.</text>
</comment>
<dbReference type="Gene3D" id="3.90.870.10">
    <property type="entry name" value="DHBP synthase"/>
    <property type="match status" value="2"/>
</dbReference>
<dbReference type="Proteomes" id="UP000226192">
    <property type="component" value="Unassembled WGS sequence"/>
</dbReference>
<dbReference type="AlphaFoldDB" id="A0A2C5XYA0"/>
<dbReference type="GO" id="GO:0003725">
    <property type="term" value="F:double-stranded RNA binding"/>
    <property type="evidence" value="ECO:0007669"/>
    <property type="project" value="InterPro"/>
</dbReference>
<evidence type="ECO:0000256" key="10">
    <source>
        <dbReference type="ARBA" id="ARBA00022840"/>
    </source>
</evidence>
<proteinExistence type="inferred from homology"/>
<feature type="domain" description="YrdC-like" evidence="14">
    <location>
        <begin position="30"/>
        <end position="271"/>
    </location>
</feature>
<dbReference type="InterPro" id="IPR006070">
    <property type="entry name" value="Sua5-like_dom"/>
</dbReference>
<dbReference type="PANTHER" id="PTHR17490">
    <property type="entry name" value="SUA5"/>
    <property type="match status" value="1"/>
</dbReference>
<keyword evidence="8" id="KW-0548">Nucleotidyltransferase</keyword>
<dbReference type="Pfam" id="PF03481">
    <property type="entry name" value="Sua5_C"/>
    <property type="match status" value="1"/>
</dbReference>
<comment type="similarity">
    <text evidence="2">Belongs to the SUA5 family.</text>
</comment>
<feature type="region of interest" description="Disordered" evidence="13">
    <location>
        <begin position="99"/>
        <end position="141"/>
    </location>
</feature>
<organism evidence="15 16">
    <name type="scientific">Ophiocordyceps australis</name>
    <dbReference type="NCBI Taxonomy" id="1399860"/>
    <lineage>
        <taxon>Eukaryota</taxon>
        <taxon>Fungi</taxon>
        <taxon>Dikarya</taxon>
        <taxon>Ascomycota</taxon>
        <taxon>Pezizomycotina</taxon>
        <taxon>Sordariomycetes</taxon>
        <taxon>Hypocreomycetidae</taxon>
        <taxon>Hypocreales</taxon>
        <taxon>Ophiocordycipitaceae</taxon>
        <taxon>Ophiocordyceps</taxon>
    </lineage>
</organism>
<dbReference type="GO" id="GO:0005524">
    <property type="term" value="F:ATP binding"/>
    <property type="evidence" value="ECO:0007669"/>
    <property type="project" value="UniProtKB-KW"/>
</dbReference>
<dbReference type="PANTHER" id="PTHR17490:SF16">
    <property type="entry name" value="THREONYLCARBAMOYL-AMP SYNTHASE"/>
    <property type="match status" value="1"/>
</dbReference>
<evidence type="ECO:0000256" key="6">
    <source>
        <dbReference type="ARBA" id="ARBA00022679"/>
    </source>
</evidence>
<dbReference type="InterPro" id="IPR050156">
    <property type="entry name" value="TC-AMP_synthase_SUA5"/>
</dbReference>
<dbReference type="OrthoDB" id="412787at2759"/>
<dbReference type="STRING" id="1399860.A0A2C5XYA0"/>
<dbReference type="PROSITE" id="PS51163">
    <property type="entry name" value="YRDC"/>
    <property type="match status" value="1"/>
</dbReference>
<keyword evidence="5" id="KW-0963">Cytoplasm</keyword>
<keyword evidence="7" id="KW-0819">tRNA processing</keyword>
<dbReference type="SUPFAM" id="SSF55821">
    <property type="entry name" value="YrdC/RibB"/>
    <property type="match status" value="2"/>
</dbReference>
<evidence type="ECO:0000256" key="13">
    <source>
        <dbReference type="SAM" id="MobiDB-lite"/>
    </source>
</evidence>
<dbReference type="GO" id="GO:0000049">
    <property type="term" value="F:tRNA binding"/>
    <property type="evidence" value="ECO:0007669"/>
    <property type="project" value="TreeGrafter"/>
</dbReference>
<evidence type="ECO:0000256" key="12">
    <source>
        <dbReference type="ARBA" id="ARBA00048366"/>
    </source>
</evidence>
<evidence type="ECO:0000256" key="7">
    <source>
        <dbReference type="ARBA" id="ARBA00022694"/>
    </source>
</evidence>
<dbReference type="EC" id="2.7.7.87" evidence="3"/>
<dbReference type="GO" id="GO:0005737">
    <property type="term" value="C:cytoplasm"/>
    <property type="evidence" value="ECO:0007669"/>
    <property type="project" value="UniProtKB-SubCell"/>
</dbReference>
<keyword evidence="6" id="KW-0808">Transferase</keyword>
<dbReference type="InterPro" id="IPR038385">
    <property type="entry name" value="Sua5/YwlC_C"/>
</dbReference>
<evidence type="ECO:0000313" key="15">
    <source>
        <dbReference type="EMBL" id="PHH60100.1"/>
    </source>
</evidence>
<dbReference type="InterPro" id="IPR017945">
    <property type="entry name" value="DHBP_synth_RibB-like_a/b_dom"/>
</dbReference>
<evidence type="ECO:0000256" key="2">
    <source>
        <dbReference type="ARBA" id="ARBA00007663"/>
    </source>
</evidence>
<dbReference type="Pfam" id="PF01300">
    <property type="entry name" value="Sua5_yciO_yrdC"/>
    <property type="match status" value="2"/>
</dbReference>
<dbReference type="GO" id="GO:0061710">
    <property type="term" value="F:L-threonylcarbamoyladenylate synthase"/>
    <property type="evidence" value="ECO:0007669"/>
    <property type="project" value="UniProtKB-EC"/>
</dbReference>
<comment type="subcellular location">
    <subcellularLocation>
        <location evidence="1">Cytoplasm</location>
    </subcellularLocation>
</comment>
<keyword evidence="9" id="KW-0547">Nucleotide-binding</keyword>
<dbReference type="EMBL" id="NJET01000163">
    <property type="protein sequence ID" value="PHH60100.1"/>
    <property type="molecule type" value="Genomic_DNA"/>
</dbReference>
<dbReference type="GO" id="GO:0006450">
    <property type="term" value="P:regulation of translational fidelity"/>
    <property type="evidence" value="ECO:0007669"/>
    <property type="project" value="TreeGrafter"/>
</dbReference>
<evidence type="ECO:0000259" key="14">
    <source>
        <dbReference type="PROSITE" id="PS51163"/>
    </source>
</evidence>
<evidence type="ECO:0000313" key="16">
    <source>
        <dbReference type="Proteomes" id="UP000226192"/>
    </source>
</evidence>
<evidence type="ECO:0000256" key="11">
    <source>
        <dbReference type="ARBA" id="ARBA00029774"/>
    </source>
</evidence>
<dbReference type="GO" id="GO:0008033">
    <property type="term" value="P:tRNA processing"/>
    <property type="evidence" value="ECO:0007669"/>
    <property type="project" value="UniProtKB-KW"/>
</dbReference>